<feature type="domain" description="BPL/LPL catalytic" evidence="2">
    <location>
        <begin position="24"/>
        <end position="198"/>
    </location>
</feature>
<dbReference type="AlphaFoldDB" id="A0A1T5DLZ4"/>
<dbReference type="NCBIfam" id="TIGR00545">
    <property type="entry name" value="lipoyltrans"/>
    <property type="match status" value="1"/>
</dbReference>
<keyword evidence="4" id="KW-1185">Reference proteome</keyword>
<dbReference type="PROSITE" id="PS51733">
    <property type="entry name" value="BPL_LPL_CATALYTIC"/>
    <property type="match status" value="1"/>
</dbReference>
<gene>
    <name evidence="3" type="ORF">SAMN05660349_02521</name>
</gene>
<dbReference type="GO" id="GO:0016874">
    <property type="term" value="F:ligase activity"/>
    <property type="evidence" value="ECO:0007669"/>
    <property type="project" value="UniProtKB-KW"/>
</dbReference>
<dbReference type="Proteomes" id="UP000190852">
    <property type="component" value="Unassembled WGS sequence"/>
</dbReference>
<dbReference type="EMBL" id="FUYQ01000019">
    <property type="protein sequence ID" value="SKB72483.1"/>
    <property type="molecule type" value="Genomic_DNA"/>
</dbReference>
<name>A0A1T5DLZ4_9BACT</name>
<evidence type="ECO:0000259" key="2">
    <source>
        <dbReference type="PROSITE" id="PS51733"/>
    </source>
</evidence>
<dbReference type="GO" id="GO:0005737">
    <property type="term" value="C:cytoplasm"/>
    <property type="evidence" value="ECO:0007669"/>
    <property type="project" value="TreeGrafter"/>
</dbReference>
<evidence type="ECO:0000313" key="4">
    <source>
        <dbReference type="Proteomes" id="UP000190852"/>
    </source>
</evidence>
<dbReference type="RefSeq" id="WP_079683955.1">
    <property type="nucleotide sequence ID" value="NZ_FUYQ01000019.1"/>
</dbReference>
<reference evidence="4" key="1">
    <citation type="submission" date="2017-02" db="EMBL/GenBank/DDBJ databases">
        <authorList>
            <person name="Varghese N."/>
            <person name="Submissions S."/>
        </authorList>
    </citation>
    <scope>NUCLEOTIDE SEQUENCE [LARGE SCALE GENOMIC DNA]</scope>
    <source>
        <strain evidence="4">DSM 24967</strain>
    </source>
</reference>
<dbReference type="InterPro" id="IPR045864">
    <property type="entry name" value="aa-tRNA-synth_II/BPL/LPL"/>
</dbReference>
<dbReference type="Pfam" id="PF21948">
    <property type="entry name" value="LplA-B_cat"/>
    <property type="match status" value="1"/>
</dbReference>
<dbReference type="CDD" id="cd16443">
    <property type="entry name" value="LplA"/>
    <property type="match status" value="1"/>
</dbReference>
<protein>
    <submittedName>
        <fullName evidence="3">Lipoate-protein ligase A</fullName>
    </submittedName>
</protein>
<evidence type="ECO:0000256" key="1">
    <source>
        <dbReference type="ARBA" id="ARBA00005085"/>
    </source>
</evidence>
<dbReference type="SUPFAM" id="SSF55681">
    <property type="entry name" value="Class II aaRS and biotin synthetases"/>
    <property type="match status" value="1"/>
</dbReference>
<dbReference type="UniPathway" id="UPA00537">
    <property type="reaction ID" value="UER00595"/>
</dbReference>
<comment type="pathway">
    <text evidence="1">Protein modification; protein lipoylation via exogenous pathway; protein N(6)-(lipoyl)lysine from lipoate: step 2/2.</text>
</comment>
<keyword evidence="3" id="KW-0436">Ligase</keyword>
<dbReference type="PANTHER" id="PTHR12561:SF3">
    <property type="entry name" value="LIPOYLTRANSFERASE 1, MITOCHONDRIAL"/>
    <property type="match status" value="1"/>
</dbReference>
<dbReference type="Gene3D" id="3.30.930.10">
    <property type="entry name" value="Bira Bifunctional Protein, Domain 2"/>
    <property type="match status" value="1"/>
</dbReference>
<sequence>MVSILNDSTDAYFNLAAEEYLLRSFGQDVFMLWQNEPSVVIGKHQNVWAEINPAFIQERDIKVVRRFSGGGAVYHDLGNLNFTFIESSRNADFDKYTSLMVDLLAEVGVPAEADSRRGLTVQGLKISGSAQCIHRGKCMYHATLLYKTNLQMLASALQGDLSDSAGWGVERRAAYVHSVRSPVTNITHYLPSALQLQDFKNIIISFLLKKKIVEGEYQFSPYDLQAINQLKEEKYATTQWNFQATAPK</sequence>
<dbReference type="InterPro" id="IPR004562">
    <property type="entry name" value="LipoylTrfase_LipoateP_Ligase"/>
</dbReference>
<dbReference type="GO" id="GO:0017118">
    <property type="term" value="F:lipoyltransferase activity"/>
    <property type="evidence" value="ECO:0007669"/>
    <property type="project" value="TreeGrafter"/>
</dbReference>
<accession>A0A1T5DLZ4</accession>
<proteinExistence type="predicted"/>
<dbReference type="PANTHER" id="PTHR12561">
    <property type="entry name" value="LIPOATE-PROTEIN LIGASE"/>
    <property type="match status" value="1"/>
</dbReference>
<evidence type="ECO:0000313" key="3">
    <source>
        <dbReference type="EMBL" id="SKB72483.1"/>
    </source>
</evidence>
<dbReference type="InterPro" id="IPR004143">
    <property type="entry name" value="BPL_LPL_catalytic"/>
</dbReference>
<dbReference type="GO" id="GO:0009249">
    <property type="term" value="P:protein lipoylation"/>
    <property type="evidence" value="ECO:0007669"/>
    <property type="project" value="InterPro"/>
</dbReference>
<organism evidence="3 4">
    <name type="scientific">Parabacteroides chartae</name>
    <dbReference type="NCBI Taxonomy" id="1037355"/>
    <lineage>
        <taxon>Bacteria</taxon>
        <taxon>Pseudomonadati</taxon>
        <taxon>Bacteroidota</taxon>
        <taxon>Bacteroidia</taxon>
        <taxon>Bacteroidales</taxon>
        <taxon>Tannerellaceae</taxon>
        <taxon>Parabacteroides</taxon>
    </lineage>
</organism>